<dbReference type="Pfam" id="PF20123">
    <property type="entry name" value="DUF6513"/>
    <property type="match status" value="1"/>
</dbReference>
<dbReference type="OrthoDB" id="4029442at2"/>
<dbReference type="RefSeq" id="WP_145168938.1">
    <property type="nucleotide sequence ID" value="NZ_CP036525.1"/>
</dbReference>
<protein>
    <recommendedName>
        <fullName evidence="2">DUF6513 domain-containing protein</fullName>
    </recommendedName>
</protein>
<dbReference type="InterPro" id="IPR011005">
    <property type="entry name" value="Dihydropteroate_synth-like_sf"/>
</dbReference>
<organism evidence="3 4">
    <name type="scientific">Rubripirellula lacrimiformis</name>
    <dbReference type="NCBI Taxonomy" id="1930273"/>
    <lineage>
        <taxon>Bacteria</taxon>
        <taxon>Pseudomonadati</taxon>
        <taxon>Planctomycetota</taxon>
        <taxon>Planctomycetia</taxon>
        <taxon>Pirellulales</taxon>
        <taxon>Pirellulaceae</taxon>
        <taxon>Rubripirellula</taxon>
    </lineage>
</organism>
<feature type="domain" description="DUF6513" evidence="2">
    <location>
        <begin position="12"/>
        <end position="96"/>
    </location>
</feature>
<dbReference type="Gene3D" id="3.20.20.20">
    <property type="entry name" value="Dihydropteroate synthase-like"/>
    <property type="match status" value="1"/>
</dbReference>
<evidence type="ECO:0000313" key="4">
    <source>
        <dbReference type="Proteomes" id="UP000318538"/>
    </source>
</evidence>
<dbReference type="EMBL" id="CP036525">
    <property type="protein sequence ID" value="QDT03192.1"/>
    <property type="molecule type" value="Genomic_DNA"/>
</dbReference>
<dbReference type="AlphaFoldDB" id="A0A517N7T0"/>
<proteinExistence type="predicted"/>
<reference evidence="3 4" key="1">
    <citation type="submission" date="2019-02" db="EMBL/GenBank/DDBJ databases">
        <title>Deep-cultivation of Planctomycetes and their phenomic and genomic characterization uncovers novel biology.</title>
        <authorList>
            <person name="Wiegand S."/>
            <person name="Jogler M."/>
            <person name="Boedeker C."/>
            <person name="Pinto D."/>
            <person name="Vollmers J."/>
            <person name="Rivas-Marin E."/>
            <person name="Kohn T."/>
            <person name="Peeters S.H."/>
            <person name="Heuer A."/>
            <person name="Rast P."/>
            <person name="Oberbeckmann S."/>
            <person name="Bunk B."/>
            <person name="Jeske O."/>
            <person name="Meyerdierks A."/>
            <person name="Storesund J.E."/>
            <person name="Kallscheuer N."/>
            <person name="Luecker S."/>
            <person name="Lage O.M."/>
            <person name="Pohl T."/>
            <person name="Merkel B.J."/>
            <person name="Hornburger P."/>
            <person name="Mueller R.-W."/>
            <person name="Bruemmer F."/>
            <person name="Labrenz M."/>
            <person name="Spormann A.M."/>
            <person name="Op den Camp H."/>
            <person name="Overmann J."/>
            <person name="Amann R."/>
            <person name="Jetten M.S.M."/>
            <person name="Mascher T."/>
            <person name="Medema M.H."/>
            <person name="Devos D.P."/>
            <person name="Kaster A.-K."/>
            <person name="Ovreas L."/>
            <person name="Rohde M."/>
            <person name="Galperin M.Y."/>
            <person name="Jogler C."/>
        </authorList>
    </citation>
    <scope>NUCLEOTIDE SEQUENCE [LARGE SCALE GENOMIC DNA]</scope>
    <source>
        <strain evidence="3 4">K22_7</strain>
    </source>
</reference>
<gene>
    <name evidence="3" type="ORF">K227x_15740</name>
</gene>
<accession>A0A517N7T0</accession>
<dbReference type="KEGG" id="rlc:K227x_15740"/>
<dbReference type="SUPFAM" id="SSF51717">
    <property type="entry name" value="Dihydropteroate synthetase-like"/>
    <property type="match status" value="1"/>
</dbReference>
<evidence type="ECO:0000313" key="3">
    <source>
        <dbReference type="EMBL" id="QDT03192.1"/>
    </source>
</evidence>
<dbReference type="InterPro" id="IPR045406">
    <property type="entry name" value="DUF6513"/>
</dbReference>
<evidence type="ECO:0000259" key="2">
    <source>
        <dbReference type="Pfam" id="PF20123"/>
    </source>
</evidence>
<name>A0A517N7T0_9BACT</name>
<keyword evidence="4" id="KW-1185">Reference proteome</keyword>
<feature type="region of interest" description="Disordered" evidence="1">
    <location>
        <begin position="464"/>
        <end position="488"/>
    </location>
</feature>
<sequence>MNASLTVAPNDHYHFVTGRLAEAAVRAVVEELAEQHSLSFSIGVMPITVAALMTPKWLKRHLQIPAQATHVILPGYCQNGIEELTESIQIPVICGPNDCRAIPELFGGKKRQADFGQHDIDIIAEINHAPRRSIDEVIRIGHQLRAEGADVIDFGCDPSTRCNAVGDYVAALVDQGLRVSIDTFDPWEAAAATKRGASLVLSVNSTNRLAAVDWGCEVVAIPDVPGDEKSFQKTIDFLSDNNVPFRLDPILEPIGGSFTESLVRYAKVRRDYPDAAMMMGIGNLTELTDVDSAGINFMLLAICQELKIHSVLTTQVINWARSSVRECDLARRLTHYSIRHGVPPKRLSDGLVMLRDAKLRPFPSAGLTGLAESIKDNNYRLFAQDDQIHLLSAGLHLNDSDPFRLFDRLMNESVSDNVDAGHAFYLGYEMAKASIALTLGKQYSQDQSLDWGILTKTEDLHRIKRSSRHRATAPSQSEIESAPDNPPA</sequence>
<dbReference type="Proteomes" id="UP000318538">
    <property type="component" value="Chromosome"/>
</dbReference>
<evidence type="ECO:0000256" key="1">
    <source>
        <dbReference type="SAM" id="MobiDB-lite"/>
    </source>
</evidence>